<dbReference type="Proteomes" id="UP000287865">
    <property type="component" value="Unassembled WGS sequence"/>
</dbReference>
<sequence length="152" mass="16707">MDVSFSANQTYALSHISSVKSVKQTMPSENTTKSDAPPEASLETIKKLGSLVLGKGNIERWEAEGLELDDAVYEKAYEAFNEAFKWGQSQGSGLSSISHSFNAHDIVASAQEVPAWFEAERAQYIDQHQHPAVREAFADGALWYGHINSVFA</sequence>
<proteinExistence type="predicted"/>
<keyword evidence="2" id="KW-1185">Reference proteome</keyword>
<dbReference type="EMBL" id="PIPK01000004">
    <property type="protein sequence ID" value="RUO24964.1"/>
    <property type="molecule type" value="Genomic_DNA"/>
</dbReference>
<dbReference type="RefSeq" id="WP_111568911.1">
    <property type="nucleotide sequence ID" value="NZ_PIPK01000004.1"/>
</dbReference>
<reference evidence="1 2" key="1">
    <citation type="journal article" date="2018" name="Front. Microbiol.">
        <title>Genome-Based Analysis Reveals the Taxonomy and Diversity of the Family Idiomarinaceae.</title>
        <authorList>
            <person name="Liu Y."/>
            <person name="Lai Q."/>
            <person name="Shao Z."/>
        </authorList>
    </citation>
    <scope>NUCLEOTIDE SEQUENCE [LARGE SCALE GENOMIC DNA]</scope>
    <source>
        <strain evidence="1 2">CF12-14</strain>
    </source>
</reference>
<comment type="caution">
    <text evidence="1">The sequence shown here is derived from an EMBL/GenBank/DDBJ whole genome shotgun (WGS) entry which is preliminary data.</text>
</comment>
<evidence type="ECO:0000313" key="2">
    <source>
        <dbReference type="Proteomes" id="UP000287865"/>
    </source>
</evidence>
<accession>A0ABY0BSQ6</accession>
<gene>
    <name evidence="1" type="ORF">CWE07_05655</name>
</gene>
<protein>
    <submittedName>
        <fullName evidence="1">Uncharacterized protein</fullName>
    </submittedName>
</protein>
<evidence type="ECO:0000313" key="1">
    <source>
        <dbReference type="EMBL" id="RUO24964.1"/>
    </source>
</evidence>
<name>A0ABY0BSQ6_9GAMM</name>
<organism evidence="1 2">
    <name type="scientific">Aliidiomarina maris</name>
    <dbReference type="NCBI Taxonomy" id="531312"/>
    <lineage>
        <taxon>Bacteria</taxon>
        <taxon>Pseudomonadati</taxon>
        <taxon>Pseudomonadota</taxon>
        <taxon>Gammaproteobacteria</taxon>
        <taxon>Alteromonadales</taxon>
        <taxon>Idiomarinaceae</taxon>
        <taxon>Aliidiomarina</taxon>
    </lineage>
</organism>